<dbReference type="PRINTS" id="PR01806">
    <property type="entry name" value="VIRFACTRMVIN"/>
</dbReference>
<keyword evidence="9" id="KW-0969">Cilium</keyword>
<keyword evidence="7 8" id="KW-0472">Membrane</keyword>
<dbReference type="GO" id="GO:0005886">
    <property type="term" value="C:plasma membrane"/>
    <property type="evidence" value="ECO:0007669"/>
    <property type="project" value="UniProtKB-SubCell"/>
</dbReference>
<evidence type="ECO:0000256" key="5">
    <source>
        <dbReference type="ARBA" id="ARBA00022984"/>
    </source>
</evidence>
<dbReference type="EMBL" id="MVGT01000057">
    <property type="protein sequence ID" value="OVA20809.1"/>
    <property type="molecule type" value="Genomic_DNA"/>
</dbReference>
<feature type="transmembrane region" description="Helical" evidence="8">
    <location>
        <begin position="347"/>
        <end position="369"/>
    </location>
</feature>
<protein>
    <submittedName>
        <fullName evidence="9">Flagellin assembly</fullName>
    </submittedName>
</protein>
<evidence type="ECO:0000256" key="8">
    <source>
        <dbReference type="SAM" id="Phobius"/>
    </source>
</evidence>
<dbReference type="OMA" id="LNGYKRF"/>
<dbReference type="Pfam" id="PF03023">
    <property type="entry name" value="MurJ"/>
    <property type="match status" value="1"/>
</dbReference>
<feature type="transmembrane region" description="Helical" evidence="8">
    <location>
        <begin position="197"/>
        <end position="221"/>
    </location>
</feature>
<dbReference type="AlphaFoldDB" id="A0A200RDM6"/>
<feature type="transmembrane region" description="Helical" evidence="8">
    <location>
        <begin position="492"/>
        <end position="512"/>
    </location>
</feature>
<evidence type="ECO:0000256" key="2">
    <source>
        <dbReference type="ARBA" id="ARBA00022475"/>
    </source>
</evidence>
<keyword evidence="3 8" id="KW-0812">Transmembrane</keyword>
<evidence type="ECO:0000256" key="3">
    <source>
        <dbReference type="ARBA" id="ARBA00022692"/>
    </source>
</evidence>
<evidence type="ECO:0000256" key="1">
    <source>
        <dbReference type="ARBA" id="ARBA00004651"/>
    </source>
</evidence>
<dbReference type="STRING" id="56857.A0A200RDM6"/>
<gene>
    <name evidence="9" type="ORF">BVC80_887g102</name>
</gene>
<sequence>MGYLLKLQSASTNTRASTTDSNIRFFAHPRKPNSTYLLNLPLSLSPKPFGSINFKSSPRVLYRFNLICRTGSFDGSNELNFESMSKSPENTGFDSQSNEGGAYNHFSSPSVKRPFRSAAWIGAATAASKFLGLLREILLAAVFGVGPVATAFKHASVLPCFYTSVLGGVNGPIHITMATTLSKLSDKSGRKLIQNTLYIVFLMGGILGALVFMLAESIIYVSAPGLWILTEGQITREIAISQCLIYLLMRGGNAISPDDALFGGLLVSAGASLGVFLQWLIQVIMHEKTRCCFFSISWMEVLKDKDVHKFFELMLPAILISGMAQIASFTDLYFASFIPGAAAGLSYAHLLAMAPLGVLSSTTVLPLIPTFSKLAKPSAWPMLMENLKQAILLCTVIVLPVTLTMCVLAEPVISVLFQRFTFGSAASALVSSLLICYSIGSPFYIVREMLVVVFYALGDGQKPFLSSVAAIIFNAFLDWLLVSRFYLGAQGLALSTSLATALSALLLLYLLSKKLNGFSNEIEFVAMVGHLLQLLACCIISGLSTKVSYKMLRHPLSSVTILRFWRLPEILSISMAASIGMCCFYLPLTLLHFPGMNLVKKLFKTLIN</sequence>
<keyword evidence="9" id="KW-0282">Flagellum</keyword>
<dbReference type="GO" id="GO:0008360">
    <property type="term" value="P:regulation of cell shape"/>
    <property type="evidence" value="ECO:0007669"/>
    <property type="project" value="UniProtKB-KW"/>
</dbReference>
<evidence type="ECO:0000313" key="9">
    <source>
        <dbReference type="EMBL" id="OVA20809.1"/>
    </source>
</evidence>
<feature type="transmembrane region" description="Helical" evidence="8">
    <location>
        <begin position="524"/>
        <end position="543"/>
    </location>
</feature>
<keyword evidence="2" id="KW-1003">Cell membrane</keyword>
<feature type="transmembrane region" description="Helical" evidence="8">
    <location>
        <begin position="429"/>
        <end position="457"/>
    </location>
</feature>
<feature type="transmembrane region" description="Helical" evidence="8">
    <location>
        <begin position="570"/>
        <end position="593"/>
    </location>
</feature>
<feature type="transmembrane region" description="Helical" evidence="8">
    <location>
        <begin position="390"/>
        <end position="417"/>
    </location>
</feature>
<reference evidence="9 10" key="1">
    <citation type="journal article" date="2017" name="Mol. Plant">
        <title>The Genome of Medicinal Plant Macleaya cordata Provides New Insights into Benzylisoquinoline Alkaloids Metabolism.</title>
        <authorList>
            <person name="Liu X."/>
            <person name="Liu Y."/>
            <person name="Huang P."/>
            <person name="Ma Y."/>
            <person name="Qing Z."/>
            <person name="Tang Q."/>
            <person name="Cao H."/>
            <person name="Cheng P."/>
            <person name="Zheng Y."/>
            <person name="Yuan Z."/>
            <person name="Zhou Y."/>
            <person name="Liu J."/>
            <person name="Tang Z."/>
            <person name="Zhuo Y."/>
            <person name="Zhang Y."/>
            <person name="Yu L."/>
            <person name="Huang J."/>
            <person name="Yang P."/>
            <person name="Peng Q."/>
            <person name="Zhang J."/>
            <person name="Jiang W."/>
            <person name="Zhang Z."/>
            <person name="Lin K."/>
            <person name="Ro D.K."/>
            <person name="Chen X."/>
            <person name="Xiong X."/>
            <person name="Shang Y."/>
            <person name="Huang S."/>
            <person name="Zeng J."/>
        </authorList>
    </citation>
    <scope>NUCLEOTIDE SEQUENCE [LARGE SCALE GENOMIC DNA]</scope>
    <source>
        <strain evidence="10">cv. BLH2017</strain>
        <tissue evidence="9">Root</tissue>
    </source>
</reference>
<evidence type="ECO:0000313" key="10">
    <source>
        <dbReference type="Proteomes" id="UP000195402"/>
    </source>
</evidence>
<dbReference type="InterPro" id="IPR004268">
    <property type="entry name" value="MurJ"/>
</dbReference>
<dbReference type="OrthoDB" id="2018828at2759"/>
<evidence type="ECO:0000256" key="4">
    <source>
        <dbReference type="ARBA" id="ARBA00022960"/>
    </source>
</evidence>
<feature type="transmembrane region" description="Helical" evidence="8">
    <location>
        <begin position="313"/>
        <end position="335"/>
    </location>
</feature>
<evidence type="ECO:0000256" key="6">
    <source>
        <dbReference type="ARBA" id="ARBA00022989"/>
    </source>
</evidence>
<keyword evidence="10" id="KW-1185">Reference proteome</keyword>
<keyword evidence="5" id="KW-0573">Peptidoglycan synthesis</keyword>
<dbReference type="PANTHER" id="PTHR43486">
    <property type="entry name" value="LIPID II FLIPPASE MURJ-RELATED"/>
    <property type="match status" value="1"/>
</dbReference>
<comment type="subcellular location">
    <subcellularLocation>
        <location evidence="1">Cell membrane</location>
        <topology evidence="1">Multi-pass membrane protein</topology>
    </subcellularLocation>
</comment>
<dbReference type="PANTHER" id="PTHR43486:SF1">
    <property type="entry name" value="LIPID II FLIPPASE MURJ-RELATED"/>
    <property type="match status" value="1"/>
</dbReference>
<keyword evidence="4" id="KW-0133">Cell shape</keyword>
<comment type="caution">
    <text evidence="9">The sequence shown here is derived from an EMBL/GenBank/DDBJ whole genome shotgun (WGS) entry which is preliminary data.</text>
</comment>
<keyword evidence="9" id="KW-0966">Cell projection</keyword>
<accession>A0A200RDM6</accession>
<feature type="transmembrane region" description="Helical" evidence="8">
    <location>
        <begin position="260"/>
        <end position="281"/>
    </location>
</feature>
<name>A0A200RDM6_MACCD</name>
<dbReference type="Proteomes" id="UP000195402">
    <property type="component" value="Unassembled WGS sequence"/>
</dbReference>
<evidence type="ECO:0000256" key="7">
    <source>
        <dbReference type="ARBA" id="ARBA00023136"/>
    </source>
</evidence>
<keyword evidence="6 8" id="KW-1133">Transmembrane helix</keyword>
<dbReference type="InParanoid" id="A0A200RDM6"/>
<proteinExistence type="predicted"/>
<organism evidence="9 10">
    <name type="scientific">Macleaya cordata</name>
    <name type="common">Five-seeded plume-poppy</name>
    <name type="synonym">Bocconia cordata</name>
    <dbReference type="NCBI Taxonomy" id="56857"/>
    <lineage>
        <taxon>Eukaryota</taxon>
        <taxon>Viridiplantae</taxon>
        <taxon>Streptophyta</taxon>
        <taxon>Embryophyta</taxon>
        <taxon>Tracheophyta</taxon>
        <taxon>Spermatophyta</taxon>
        <taxon>Magnoliopsida</taxon>
        <taxon>Ranunculales</taxon>
        <taxon>Papaveraceae</taxon>
        <taxon>Papaveroideae</taxon>
        <taxon>Macleaya</taxon>
    </lineage>
</organism>